<evidence type="ECO:0000256" key="1">
    <source>
        <dbReference type="SAM" id="SignalP"/>
    </source>
</evidence>
<keyword evidence="4" id="KW-1185">Reference proteome</keyword>
<dbReference type="RefSeq" id="WP_344885745.1">
    <property type="nucleotide sequence ID" value="NZ_BAAAZP010000104.1"/>
</dbReference>
<evidence type="ECO:0000259" key="2">
    <source>
        <dbReference type="Pfam" id="PF00144"/>
    </source>
</evidence>
<gene>
    <name evidence="3" type="ORF">GCM10022224_060440</name>
</gene>
<evidence type="ECO:0000313" key="4">
    <source>
        <dbReference type="Proteomes" id="UP001500902"/>
    </source>
</evidence>
<keyword evidence="1" id="KW-0732">Signal</keyword>
<evidence type="ECO:0000313" key="3">
    <source>
        <dbReference type="EMBL" id="GAA3687276.1"/>
    </source>
</evidence>
<feature type="domain" description="Beta-lactamase-related" evidence="2">
    <location>
        <begin position="58"/>
        <end position="345"/>
    </location>
</feature>
<dbReference type="Proteomes" id="UP001500902">
    <property type="component" value="Unassembled WGS sequence"/>
</dbReference>
<sequence>MKATSTRATVAACLAVAMAAMAATAAGPAVAAGAGAAVGREDWQGLLDGIVAAGAVSAIAEIRDGNTTWRGTAGKATMGGSRPAAVDGKFRIGSVTKSFTAATVLDLVGEGKLRLSDRVERWLPGLVDGGAGITVRNLLQHTSGIPDYAEDLFDEWGVPKERFRTWSARELVERVKGQPAEFRPGTRFGYSNTNYIVLGLLIERVTGRPYATEVKERILRPLGLRNTTLPGASPEVPRRHAHAYAPVTRDGTRVPVDVTRFDPTMAGAAGEIISTTADLNRFYRALFQGRLLRPSLLKEMTDLTAAEGYGLGLEAGSLPCGLAWGHGGGTRGYSTVAFSSADGRRQLALSFTPYHGDPEPAALTLLTSVLCR</sequence>
<dbReference type="PANTHER" id="PTHR46825">
    <property type="entry name" value="D-ALANYL-D-ALANINE-CARBOXYPEPTIDASE/ENDOPEPTIDASE AMPH"/>
    <property type="match status" value="1"/>
</dbReference>
<reference evidence="4" key="1">
    <citation type="journal article" date="2019" name="Int. J. Syst. Evol. Microbiol.">
        <title>The Global Catalogue of Microorganisms (GCM) 10K type strain sequencing project: providing services to taxonomists for standard genome sequencing and annotation.</title>
        <authorList>
            <consortium name="The Broad Institute Genomics Platform"/>
            <consortium name="The Broad Institute Genome Sequencing Center for Infectious Disease"/>
            <person name="Wu L."/>
            <person name="Ma J."/>
        </authorList>
    </citation>
    <scope>NUCLEOTIDE SEQUENCE [LARGE SCALE GENOMIC DNA]</scope>
    <source>
        <strain evidence="4">JCM 16904</strain>
    </source>
</reference>
<organism evidence="3 4">
    <name type="scientific">Nonomuraea antimicrobica</name>
    <dbReference type="NCBI Taxonomy" id="561173"/>
    <lineage>
        <taxon>Bacteria</taxon>
        <taxon>Bacillati</taxon>
        <taxon>Actinomycetota</taxon>
        <taxon>Actinomycetes</taxon>
        <taxon>Streptosporangiales</taxon>
        <taxon>Streptosporangiaceae</taxon>
        <taxon>Nonomuraea</taxon>
    </lineage>
</organism>
<dbReference type="Pfam" id="PF00144">
    <property type="entry name" value="Beta-lactamase"/>
    <property type="match status" value="1"/>
</dbReference>
<protein>
    <submittedName>
        <fullName evidence="3">Serine hydrolase domain-containing protein</fullName>
    </submittedName>
</protein>
<comment type="caution">
    <text evidence="3">The sequence shown here is derived from an EMBL/GenBank/DDBJ whole genome shotgun (WGS) entry which is preliminary data.</text>
</comment>
<dbReference type="EMBL" id="BAAAZP010000104">
    <property type="protein sequence ID" value="GAA3687276.1"/>
    <property type="molecule type" value="Genomic_DNA"/>
</dbReference>
<keyword evidence="3" id="KW-0378">Hydrolase</keyword>
<dbReference type="PROSITE" id="PS00146">
    <property type="entry name" value="BETA_LACTAMASE_A"/>
    <property type="match status" value="1"/>
</dbReference>
<accession>A0ABP7CCI3</accession>
<dbReference type="PANTHER" id="PTHR46825:SF7">
    <property type="entry name" value="D-ALANYL-D-ALANINE CARBOXYPEPTIDASE"/>
    <property type="match status" value="1"/>
</dbReference>
<dbReference type="Gene3D" id="3.40.710.10">
    <property type="entry name" value="DD-peptidase/beta-lactamase superfamily"/>
    <property type="match status" value="1"/>
</dbReference>
<proteinExistence type="predicted"/>
<dbReference type="InterPro" id="IPR012338">
    <property type="entry name" value="Beta-lactam/transpept-like"/>
</dbReference>
<feature type="chain" id="PRO_5045712242" evidence="1">
    <location>
        <begin position="32"/>
        <end position="372"/>
    </location>
</feature>
<dbReference type="SUPFAM" id="SSF56601">
    <property type="entry name" value="beta-lactamase/transpeptidase-like"/>
    <property type="match status" value="1"/>
</dbReference>
<feature type="signal peptide" evidence="1">
    <location>
        <begin position="1"/>
        <end position="31"/>
    </location>
</feature>
<dbReference type="InterPro" id="IPR023650">
    <property type="entry name" value="Beta-lactam_class-A_AS"/>
</dbReference>
<name>A0ABP7CCI3_9ACTN</name>
<dbReference type="InterPro" id="IPR050491">
    <property type="entry name" value="AmpC-like"/>
</dbReference>
<dbReference type="GO" id="GO:0016787">
    <property type="term" value="F:hydrolase activity"/>
    <property type="evidence" value="ECO:0007669"/>
    <property type="project" value="UniProtKB-KW"/>
</dbReference>
<dbReference type="InterPro" id="IPR001466">
    <property type="entry name" value="Beta-lactam-related"/>
</dbReference>